<reference evidence="2" key="1">
    <citation type="journal article" date="2017" name="Nat. Ecol. Evol.">
        <title>Genome expansion and lineage-specific genetic innovations in the forest pathogenic fungi Armillaria.</title>
        <authorList>
            <person name="Sipos G."/>
            <person name="Prasanna A.N."/>
            <person name="Walter M.C."/>
            <person name="O'Connor E."/>
            <person name="Balint B."/>
            <person name="Krizsan K."/>
            <person name="Kiss B."/>
            <person name="Hess J."/>
            <person name="Varga T."/>
            <person name="Slot J."/>
            <person name="Riley R."/>
            <person name="Boka B."/>
            <person name="Rigling D."/>
            <person name="Barry K."/>
            <person name="Lee J."/>
            <person name="Mihaltcheva S."/>
            <person name="LaButti K."/>
            <person name="Lipzen A."/>
            <person name="Waldron R."/>
            <person name="Moloney N.M."/>
            <person name="Sperisen C."/>
            <person name="Kredics L."/>
            <person name="Vagvoelgyi C."/>
            <person name="Patrignani A."/>
            <person name="Fitzpatrick D."/>
            <person name="Nagy I."/>
            <person name="Doyle S."/>
            <person name="Anderson J.B."/>
            <person name="Grigoriev I.V."/>
            <person name="Gueldener U."/>
            <person name="Muensterkoetter M."/>
            <person name="Nagy L.G."/>
        </authorList>
    </citation>
    <scope>NUCLEOTIDE SEQUENCE [LARGE SCALE GENOMIC DNA]</scope>
    <source>
        <strain evidence="2">28-4</strain>
    </source>
</reference>
<keyword evidence="2" id="KW-1185">Reference proteome</keyword>
<dbReference type="EMBL" id="KZ293470">
    <property type="protein sequence ID" value="PBK62034.1"/>
    <property type="molecule type" value="Genomic_DNA"/>
</dbReference>
<proteinExistence type="predicted"/>
<evidence type="ECO:0000313" key="1">
    <source>
        <dbReference type="EMBL" id="PBK62034.1"/>
    </source>
</evidence>
<sequence>MYLVMNMLPLIYPECPYKTLLSSTACAFVMWMHRHPPSAVLRAMSLVELEKSTCAVIRWMHQESLLRVLLWPAARTITCLYQQWILLSHLEFPAGINTLEGFKIYAAESSHVKHDLDALLWLYVRSSTSVIGHLVIHALAGLPLDYIVHAKEVFSPHWVEICNEKERMLMDCMELIWDGSTRWIPKDIPNIDRRIEPLLRLDIMFPELHWKYSSGIFGEHDLDFSMKDFSDTLSTTLSSHSSLHDSRIRIPAMLSSQKKVAMNALADNRFHHPAVWRQLYNWACDQGLFYSSCIDRFHLSSFNSDFTSEMFLSLVRSIYSSKRNCSTLPGCTLADSAVHDEIGSLVHVPLSLLEEYDFNPLENYERRLLFAIIHFSLRDPEAPQSTFHSCEPHFVHDEHFKHQLLHIVLHALNRVIHPPAMSPWIFDLEVFKVIGSYIASDLFPYWDFPEYPDHSEDGCSIVHTLVCMASLMQQEPHFNECLPLEEWATRSLFLNILKVLQFSEGGKSQIVLFPWSAIEFSPFLRNHCHDTELLVIYILGQALSRGLLQVFEAFREKSSLSYIADREYLHHKAIEGLKGYITGLSEATKKTGSQIVDPETFPGWHIEDLH</sequence>
<protein>
    <submittedName>
        <fullName evidence="1">Uncharacterized protein</fullName>
    </submittedName>
</protein>
<gene>
    <name evidence="1" type="ORF">ARMSODRAFT_1025164</name>
</gene>
<organism evidence="1 2">
    <name type="scientific">Armillaria solidipes</name>
    <dbReference type="NCBI Taxonomy" id="1076256"/>
    <lineage>
        <taxon>Eukaryota</taxon>
        <taxon>Fungi</taxon>
        <taxon>Dikarya</taxon>
        <taxon>Basidiomycota</taxon>
        <taxon>Agaricomycotina</taxon>
        <taxon>Agaricomycetes</taxon>
        <taxon>Agaricomycetidae</taxon>
        <taxon>Agaricales</taxon>
        <taxon>Marasmiineae</taxon>
        <taxon>Physalacriaceae</taxon>
        <taxon>Armillaria</taxon>
    </lineage>
</organism>
<evidence type="ECO:0000313" key="2">
    <source>
        <dbReference type="Proteomes" id="UP000218334"/>
    </source>
</evidence>
<accession>A0A2H3AZB9</accession>
<dbReference type="AlphaFoldDB" id="A0A2H3AZB9"/>
<name>A0A2H3AZB9_9AGAR</name>
<dbReference type="Proteomes" id="UP000218334">
    <property type="component" value="Unassembled WGS sequence"/>
</dbReference>